<evidence type="ECO:0000256" key="4">
    <source>
        <dbReference type="ARBA" id="ARBA00022679"/>
    </source>
</evidence>
<evidence type="ECO:0000256" key="1">
    <source>
        <dbReference type="ARBA" id="ARBA00004323"/>
    </source>
</evidence>
<evidence type="ECO:0000256" key="2">
    <source>
        <dbReference type="ARBA" id="ARBA00010569"/>
    </source>
</evidence>
<dbReference type="InterPro" id="IPR007734">
    <property type="entry name" value="Heparan_SO4_2-O-STrfase"/>
</dbReference>
<evidence type="ECO:0000256" key="9">
    <source>
        <dbReference type="ARBA" id="ARBA00023136"/>
    </source>
</evidence>
<evidence type="ECO:0000256" key="12">
    <source>
        <dbReference type="SAM" id="Phobius"/>
    </source>
</evidence>
<dbReference type="eggNOG" id="KOG3922">
    <property type="taxonomic scope" value="Eukaryota"/>
</dbReference>
<dbReference type="OMA" id="PNQIQFV"/>
<dbReference type="InterPro" id="IPR005331">
    <property type="entry name" value="Sulfotransferase"/>
</dbReference>
<dbReference type="PANTHER" id="PTHR12129">
    <property type="entry name" value="HEPARAN SULFATE 2-O-SULFOTRANSFERASE"/>
    <property type="match status" value="1"/>
</dbReference>
<reference evidence="13 14" key="1">
    <citation type="journal article" date="2014" name="Nat. Commun.">
        <title>Molecular traces of alternative social organization in a termite genome.</title>
        <authorList>
            <person name="Terrapon N."/>
            <person name="Li C."/>
            <person name="Robertson H.M."/>
            <person name="Ji L."/>
            <person name="Meng X."/>
            <person name="Booth W."/>
            <person name="Chen Z."/>
            <person name="Childers C.P."/>
            <person name="Glastad K.M."/>
            <person name="Gokhale K."/>
            <person name="Gowin J."/>
            <person name="Gronenberg W."/>
            <person name="Hermansen R.A."/>
            <person name="Hu H."/>
            <person name="Hunt B.G."/>
            <person name="Huylmans A.K."/>
            <person name="Khalil S.M."/>
            <person name="Mitchell R.D."/>
            <person name="Munoz-Torres M.C."/>
            <person name="Mustard J.A."/>
            <person name="Pan H."/>
            <person name="Reese J.T."/>
            <person name="Scharf M.E."/>
            <person name="Sun F."/>
            <person name="Vogel H."/>
            <person name="Xiao J."/>
            <person name="Yang W."/>
            <person name="Yang Z."/>
            <person name="Yang Z."/>
            <person name="Zhou J."/>
            <person name="Zhu J."/>
            <person name="Brent C.S."/>
            <person name="Elsik C.G."/>
            <person name="Goodisman M.A."/>
            <person name="Liberles D.A."/>
            <person name="Roe R.M."/>
            <person name="Vargo E.L."/>
            <person name="Vilcinskas A."/>
            <person name="Wang J."/>
            <person name="Bornberg-Bauer E."/>
            <person name="Korb J."/>
            <person name="Zhang G."/>
            <person name="Liebig J."/>
        </authorList>
    </citation>
    <scope>NUCLEOTIDE SEQUENCE [LARGE SCALE GENOMIC DNA]</scope>
    <source>
        <tissue evidence="13">Whole organism</tissue>
    </source>
</reference>
<dbReference type="Gene3D" id="3.40.50.300">
    <property type="entry name" value="P-loop containing nucleotide triphosphate hydrolases"/>
    <property type="match status" value="1"/>
</dbReference>
<dbReference type="GO" id="GO:0004394">
    <property type="term" value="F:heparan sulfate 2-sulfotransferase activity"/>
    <property type="evidence" value="ECO:0007669"/>
    <property type="project" value="TreeGrafter"/>
</dbReference>
<accession>A0A067RNP2</accession>
<keyword evidence="5 12" id="KW-0812">Transmembrane</keyword>
<gene>
    <name evidence="13" type="ORF">L798_01821</name>
</gene>
<evidence type="ECO:0000256" key="5">
    <source>
        <dbReference type="ARBA" id="ARBA00022692"/>
    </source>
</evidence>
<keyword evidence="14" id="KW-1185">Reference proteome</keyword>
<comment type="similarity">
    <text evidence="2">Belongs to the sulfotransferase 3 family.</text>
</comment>
<keyword evidence="9 12" id="KW-0472">Membrane</keyword>
<dbReference type="GO" id="GO:0000139">
    <property type="term" value="C:Golgi membrane"/>
    <property type="evidence" value="ECO:0007669"/>
    <property type="project" value="UniProtKB-SubCell"/>
</dbReference>
<keyword evidence="6" id="KW-0735">Signal-anchor</keyword>
<evidence type="ECO:0000313" key="14">
    <source>
        <dbReference type="Proteomes" id="UP000027135"/>
    </source>
</evidence>
<keyword evidence="4 13" id="KW-0808">Transferase</keyword>
<dbReference type="EMBL" id="KK852514">
    <property type="protein sequence ID" value="KDR22215.1"/>
    <property type="molecule type" value="Genomic_DNA"/>
</dbReference>
<evidence type="ECO:0000313" key="13">
    <source>
        <dbReference type="EMBL" id="KDR22215.1"/>
    </source>
</evidence>
<dbReference type="STRING" id="136037.A0A067RNP2"/>
<feature type="transmembrane region" description="Helical" evidence="12">
    <location>
        <begin position="20"/>
        <end position="37"/>
    </location>
</feature>
<dbReference type="AlphaFoldDB" id="A0A067RNP2"/>
<protein>
    <submittedName>
        <fullName evidence="13">Heparan sulfate 2-O-sulfotransferase 1</fullName>
    </submittedName>
</protein>
<evidence type="ECO:0000256" key="11">
    <source>
        <dbReference type="ARBA" id="ARBA00023180"/>
    </source>
</evidence>
<dbReference type="Proteomes" id="UP000027135">
    <property type="component" value="Unassembled WGS sequence"/>
</dbReference>
<evidence type="ECO:0000256" key="6">
    <source>
        <dbReference type="ARBA" id="ARBA00022968"/>
    </source>
</evidence>
<dbReference type="SUPFAM" id="SSF52540">
    <property type="entry name" value="P-loop containing nucleoside triphosphate hydrolases"/>
    <property type="match status" value="1"/>
</dbReference>
<organism evidence="13 14">
    <name type="scientific">Zootermopsis nevadensis</name>
    <name type="common">Dampwood termite</name>
    <dbReference type="NCBI Taxonomy" id="136037"/>
    <lineage>
        <taxon>Eukaryota</taxon>
        <taxon>Metazoa</taxon>
        <taxon>Ecdysozoa</taxon>
        <taxon>Arthropoda</taxon>
        <taxon>Hexapoda</taxon>
        <taxon>Insecta</taxon>
        <taxon>Pterygota</taxon>
        <taxon>Neoptera</taxon>
        <taxon>Polyneoptera</taxon>
        <taxon>Dictyoptera</taxon>
        <taxon>Blattodea</taxon>
        <taxon>Blattoidea</taxon>
        <taxon>Termitoidae</taxon>
        <taxon>Termopsidae</taxon>
        <taxon>Zootermopsis</taxon>
    </lineage>
</organism>
<comment type="subcellular location">
    <subcellularLocation>
        <location evidence="1">Golgi apparatus membrane</location>
        <topology evidence="1">Single-pass type II membrane protein</topology>
    </subcellularLocation>
</comment>
<keyword evidence="8" id="KW-0333">Golgi apparatus</keyword>
<dbReference type="PANTHER" id="PTHR12129:SF17">
    <property type="entry name" value="HEPARAN SULFATE 2-O-SULFOTRANSFERASE 1"/>
    <property type="match status" value="1"/>
</dbReference>
<keyword evidence="7 12" id="KW-1133">Transmembrane helix</keyword>
<dbReference type="FunCoup" id="A0A067RNP2">
    <property type="interactions" value="1356"/>
</dbReference>
<evidence type="ECO:0000256" key="8">
    <source>
        <dbReference type="ARBA" id="ARBA00023034"/>
    </source>
</evidence>
<evidence type="ECO:0000256" key="10">
    <source>
        <dbReference type="ARBA" id="ARBA00023157"/>
    </source>
</evidence>
<comment type="subunit">
    <text evidence="3">Homotrimer.</text>
</comment>
<evidence type="ECO:0000256" key="7">
    <source>
        <dbReference type="ARBA" id="ARBA00022989"/>
    </source>
</evidence>
<dbReference type="InterPro" id="IPR027417">
    <property type="entry name" value="P-loop_NTPase"/>
</dbReference>
<dbReference type="Pfam" id="PF03567">
    <property type="entry name" value="Sulfotransfer_2"/>
    <property type="match status" value="1"/>
</dbReference>
<proteinExistence type="inferred from homology"/>
<sequence>MSKLKSVTVMFFRTLAPRMWFFIVVLCCVIFTFYFQMRVMRLEDSKHKLELAVARIQLREVDKRRSSDHLSSINTQDLVVIYNRVPKTGSTSFVGVAYDLCKQNGFHVLHINITGNMHALSLKNQFQFVWNVSLWNAMKPALYHGHLAFVDFARFGVSQRPLYINLIRKPLDRLVSYYYFLRHGDNFRPHLIRRKHGDKMTFDECVKLHQADCDPENMWLQIPFFCGHAAECWIPGNEWALAEAKKNLIDHYFLVGVTEELDDFIKLLEVALPSFFHGASSHYETSNRSHLRRTSQKVDPLPETVAEIQKSHIWKMENELYEYALEQFHYAKKRAVTIKDGGMTDKNQQFMYEKIRPK</sequence>
<dbReference type="GO" id="GO:0015012">
    <property type="term" value="P:heparan sulfate proteoglycan biosynthetic process"/>
    <property type="evidence" value="ECO:0007669"/>
    <property type="project" value="UniProtKB-ARBA"/>
</dbReference>
<name>A0A067RNP2_ZOONE</name>
<dbReference type="FunFam" id="3.40.50.300:FF:001418">
    <property type="entry name" value="Heparan sulfate 2-o-sulfotransferase"/>
    <property type="match status" value="1"/>
</dbReference>
<keyword evidence="11" id="KW-0325">Glycoprotein</keyword>
<dbReference type="InParanoid" id="A0A067RNP2"/>
<keyword evidence="10" id="KW-1015">Disulfide bond</keyword>
<evidence type="ECO:0000256" key="3">
    <source>
        <dbReference type="ARBA" id="ARBA00011233"/>
    </source>
</evidence>